<sequence>MGARCTSRRCPIFAREVALTPVLAREVPGAAPRVLAADTARGFLLLADSGEAGPDDLPGLLRHLAWVQRASLPLLPTLGLRDRGPAYVCRWLPHLLSDEGLQVGQPRGFTPAEAADLRTRQPALDAALARLAASPLPPTLGHGDLHAGNVTARDGTFTLLDWSDGCATHPFLDANPAYLAPDDTPPEAWRRPATFIWRPGPTTPPGRPARPARGRGAGGGTVPRPGLCGRHSGRGARPDRVARRASGPPAPLGA</sequence>
<dbReference type="Proteomes" id="UP001596317">
    <property type="component" value="Unassembled WGS sequence"/>
</dbReference>
<evidence type="ECO:0000256" key="1">
    <source>
        <dbReference type="SAM" id="MobiDB-lite"/>
    </source>
</evidence>
<gene>
    <name evidence="3" type="ORF">ACFP90_13875</name>
</gene>
<dbReference type="SUPFAM" id="SSF56112">
    <property type="entry name" value="Protein kinase-like (PK-like)"/>
    <property type="match status" value="1"/>
</dbReference>
<proteinExistence type="predicted"/>
<organism evidence="3 4">
    <name type="scientific">Deinococcus multiflagellatus</name>
    <dbReference type="NCBI Taxonomy" id="1656887"/>
    <lineage>
        <taxon>Bacteria</taxon>
        <taxon>Thermotogati</taxon>
        <taxon>Deinococcota</taxon>
        <taxon>Deinococci</taxon>
        <taxon>Deinococcales</taxon>
        <taxon>Deinococcaceae</taxon>
        <taxon>Deinococcus</taxon>
    </lineage>
</organism>
<accession>A0ABW1ZM69</accession>
<protein>
    <submittedName>
        <fullName evidence="3">Phosphotransferase</fullName>
    </submittedName>
</protein>
<dbReference type="EMBL" id="JBHSWB010000001">
    <property type="protein sequence ID" value="MFC6661311.1"/>
    <property type="molecule type" value="Genomic_DNA"/>
</dbReference>
<evidence type="ECO:0000313" key="3">
    <source>
        <dbReference type="EMBL" id="MFC6661311.1"/>
    </source>
</evidence>
<feature type="region of interest" description="Disordered" evidence="1">
    <location>
        <begin position="195"/>
        <end position="254"/>
    </location>
</feature>
<feature type="domain" description="Aminoglycoside phosphotransferase" evidence="2">
    <location>
        <begin position="14"/>
        <end position="179"/>
    </location>
</feature>
<evidence type="ECO:0000313" key="4">
    <source>
        <dbReference type="Proteomes" id="UP001596317"/>
    </source>
</evidence>
<dbReference type="InterPro" id="IPR011009">
    <property type="entry name" value="Kinase-like_dom_sf"/>
</dbReference>
<keyword evidence="4" id="KW-1185">Reference proteome</keyword>
<dbReference type="Pfam" id="PF01636">
    <property type="entry name" value="APH"/>
    <property type="match status" value="1"/>
</dbReference>
<comment type="caution">
    <text evidence="3">The sequence shown here is derived from an EMBL/GenBank/DDBJ whole genome shotgun (WGS) entry which is preliminary data.</text>
</comment>
<reference evidence="4" key="1">
    <citation type="journal article" date="2019" name="Int. J. Syst. Evol. Microbiol.">
        <title>The Global Catalogue of Microorganisms (GCM) 10K type strain sequencing project: providing services to taxonomists for standard genome sequencing and annotation.</title>
        <authorList>
            <consortium name="The Broad Institute Genomics Platform"/>
            <consortium name="The Broad Institute Genome Sequencing Center for Infectious Disease"/>
            <person name="Wu L."/>
            <person name="Ma J."/>
        </authorList>
    </citation>
    <scope>NUCLEOTIDE SEQUENCE [LARGE SCALE GENOMIC DNA]</scope>
    <source>
        <strain evidence="4">CCUG 63830</strain>
    </source>
</reference>
<dbReference type="RefSeq" id="WP_380056740.1">
    <property type="nucleotide sequence ID" value="NZ_JBHSWB010000001.1"/>
</dbReference>
<dbReference type="InterPro" id="IPR002575">
    <property type="entry name" value="Aminoglycoside_PTrfase"/>
</dbReference>
<dbReference type="Gene3D" id="3.90.1200.10">
    <property type="match status" value="1"/>
</dbReference>
<evidence type="ECO:0000259" key="2">
    <source>
        <dbReference type="Pfam" id="PF01636"/>
    </source>
</evidence>
<name>A0ABW1ZM69_9DEIO</name>